<protein>
    <submittedName>
        <fullName evidence="2">Uncharacterized protein</fullName>
    </submittedName>
</protein>
<feature type="region of interest" description="Disordered" evidence="1">
    <location>
        <begin position="82"/>
        <end position="103"/>
    </location>
</feature>
<sequence>MRDSDEKQREVEARLLSPGDTRDSKYSRLSCDPAAKGFQRKQHHSLRRADQPSATGLADVECQGTQVRPDWLRPADAECLGTQHRTSCTRRAQHQSSDYGQYI</sequence>
<feature type="region of interest" description="Disordered" evidence="1">
    <location>
        <begin position="1"/>
        <end position="57"/>
    </location>
</feature>
<keyword evidence="3" id="KW-1185">Reference proteome</keyword>
<organism evidence="2 3">
    <name type="scientific">Synaphobranchus kaupii</name>
    <name type="common">Kaup's arrowtooth eel</name>
    <dbReference type="NCBI Taxonomy" id="118154"/>
    <lineage>
        <taxon>Eukaryota</taxon>
        <taxon>Metazoa</taxon>
        <taxon>Chordata</taxon>
        <taxon>Craniata</taxon>
        <taxon>Vertebrata</taxon>
        <taxon>Euteleostomi</taxon>
        <taxon>Actinopterygii</taxon>
        <taxon>Neopterygii</taxon>
        <taxon>Teleostei</taxon>
        <taxon>Anguilliformes</taxon>
        <taxon>Synaphobranchidae</taxon>
        <taxon>Synaphobranchus</taxon>
    </lineage>
</organism>
<dbReference type="Proteomes" id="UP001152622">
    <property type="component" value="Chromosome 15"/>
</dbReference>
<gene>
    <name evidence="2" type="ORF">SKAU_G00332450</name>
</gene>
<name>A0A9Q1ELA3_SYNKA</name>
<evidence type="ECO:0000313" key="2">
    <source>
        <dbReference type="EMBL" id="KAJ8340954.1"/>
    </source>
</evidence>
<dbReference type="AlphaFoldDB" id="A0A9Q1ELA3"/>
<reference evidence="2" key="1">
    <citation type="journal article" date="2023" name="Science">
        <title>Genome structures resolve the early diversification of teleost fishes.</title>
        <authorList>
            <person name="Parey E."/>
            <person name="Louis A."/>
            <person name="Montfort J."/>
            <person name="Bouchez O."/>
            <person name="Roques C."/>
            <person name="Iampietro C."/>
            <person name="Lluch J."/>
            <person name="Castinel A."/>
            <person name="Donnadieu C."/>
            <person name="Desvignes T."/>
            <person name="Floi Bucao C."/>
            <person name="Jouanno E."/>
            <person name="Wen M."/>
            <person name="Mejri S."/>
            <person name="Dirks R."/>
            <person name="Jansen H."/>
            <person name="Henkel C."/>
            <person name="Chen W.J."/>
            <person name="Zahm M."/>
            <person name="Cabau C."/>
            <person name="Klopp C."/>
            <person name="Thompson A.W."/>
            <person name="Robinson-Rechavi M."/>
            <person name="Braasch I."/>
            <person name="Lecointre G."/>
            <person name="Bobe J."/>
            <person name="Postlethwait J.H."/>
            <person name="Berthelot C."/>
            <person name="Roest Crollius H."/>
            <person name="Guiguen Y."/>
        </authorList>
    </citation>
    <scope>NUCLEOTIDE SEQUENCE</scope>
    <source>
        <strain evidence="2">WJC10195</strain>
    </source>
</reference>
<evidence type="ECO:0000256" key="1">
    <source>
        <dbReference type="SAM" id="MobiDB-lite"/>
    </source>
</evidence>
<feature type="compositionally biased region" description="Basic and acidic residues" evidence="1">
    <location>
        <begin position="1"/>
        <end position="13"/>
    </location>
</feature>
<comment type="caution">
    <text evidence="2">The sequence shown here is derived from an EMBL/GenBank/DDBJ whole genome shotgun (WGS) entry which is preliminary data.</text>
</comment>
<dbReference type="EMBL" id="JAINUF010000015">
    <property type="protein sequence ID" value="KAJ8340954.1"/>
    <property type="molecule type" value="Genomic_DNA"/>
</dbReference>
<evidence type="ECO:0000313" key="3">
    <source>
        <dbReference type="Proteomes" id="UP001152622"/>
    </source>
</evidence>
<feature type="compositionally biased region" description="Polar residues" evidence="1">
    <location>
        <begin position="94"/>
        <end position="103"/>
    </location>
</feature>
<proteinExistence type="predicted"/>
<accession>A0A9Q1ELA3</accession>